<proteinExistence type="predicted"/>
<dbReference type="Proteomes" id="UP000095286">
    <property type="component" value="Unplaced"/>
</dbReference>
<evidence type="ECO:0000313" key="2">
    <source>
        <dbReference type="WBParaSite" id="RSKR_0000941200.1"/>
    </source>
</evidence>
<organism evidence="1 2">
    <name type="scientific">Rhabditophanes sp. KR3021</name>
    <dbReference type="NCBI Taxonomy" id="114890"/>
    <lineage>
        <taxon>Eukaryota</taxon>
        <taxon>Metazoa</taxon>
        <taxon>Ecdysozoa</taxon>
        <taxon>Nematoda</taxon>
        <taxon>Chromadorea</taxon>
        <taxon>Rhabditida</taxon>
        <taxon>Tylenchina</taxon>
        <taxon>Panagrolaimomorpha</taxon>
        <taxon>Strongyloidoidea</taxon>
        <taxon>Alloionematidae</taxon>
        <taxon>Rhabditophanes</taxon>
    </lineage>
</organism>
<name>A0AC35UAT8_9BILA</name>
<protein>
    <submittedName>
        <fullName evidence="2">MFS domain-containing protein</fullName>
    </submittedName>
</protein>
<sequence>MVQIAVMSNGFSRPKPKEEPVLGSYIYLLSSMAVIGGFLFGYDTVPENGGMKPISTIWKELIVSVTPGVAGIAALSAGYLSDLYGRKKLIVASSMIFVVGAVICGGAVDKIMLLVGRIALGAGIGFASMVVPIYVAESSPSNVRGKLVTGFQFMITFGLVASNIIAGIFSYIDAENIGWRLMFAFAAIPAIVQFVGFLFLPESPRWLYKNHGEQICRNVLSKIYNNNQEWIQYELDAISDAQAIEDRSTTHGENVLSRIIRTPHVLKALLIGCALQAFQQLAGINTIMYYGTTIIKSAGVTDNHTAIWISVGTSAVNFFSTFVPILLIEKVGRRFLLLLSIIGVVVSLSLMGGSFLLINRTSAEITKYSLNGSVTQPTDYSYCNSFSLCDDCTNTGNRCGFCGDENNIKVSGFCLPVNPDDATYGSSVGECRIKSSDMYHKNPNTGATYQWLNSYCISKWTVLPIVIMVLYLCSFSIGYGPLPWVITSEIFPLWSRGTAVSITTFVNWTFNLIISLTFLSLSESASKYGAFFIYAAVTIVALVLFYFFIPETKGLSLDDIELLFMTKEARQKHRANTTVSESTLTNVSFVKEKHN</sequence>
<evidence type="ECO:0000313" key="1">
    <source>
        <dbReference type="Proteomes" id="UP000095286"/>
    </source>
</evidence>
<accession>A0AC35UAT8</accession>
<dbReference type="WBParaSite" id="RSKR_0000941200.1">
    <property type="protein sequence ID" value="RSKR_0000941200.1"/>
    <property type="gene ID" value="RSKR_0000941200"/>
</dbReference>
<reference evidence="2" key="1">
    <citation type="submission" date="2016-11" db="UniProtKB">
        <authorList>
            <consortium name="WormBaseParasite"/>
        </authorList>
    </citation>
    <scope>IDENTIFICATION</scope>
    <source>
        <strain evidence="2">KR3021</strain>
    </source>
</reference>